<sequence length="546" mass="63279">MELSPINDDAIEEIIIYETEELRDHEVKPRTKFECHYCDALLATQNSLRLHIRCHTGEKPFQCSYCDYAANSSDRLRYHLRTHTNEKPHACNYCDFRTSTSRTLKEHERRHTNEKPYECNFCDYAARSSSGLRQHIKNNHNADREYPCRDCDFIAANKRILIKHSKEHRKREKTFYQCYHCPTKTTTKVRLKEHIWRHTGKSPHKCELCGHNASSQSHLATHMYVHTGEKPFACNYCDFRARKASNVKMHERTHLLKGDEPIGDDEPIAENGATSENESIGENESITYEIVGSPAADKMENVENDDCYDSDPTIVIMEDDQLLSDDEGISDAIVYFVDKNPLKEEAEDDAPTTLVANPRKKYECEVCHDLLATRSSLRLHLTRHTGERPYKCPYCDHATSTSRTLKEHERRHTNEKPYRCKYCDYGARSSSGLRQHIRNNHTGERKYPCGECDFRAVNKRILSAHKKTHREESRLFFYCNHCPTKTTTKVRLKEHIWRHTGQSPHKCKVCGHNASSQSHLASNVVSGVKKQADTSSIKLYKMVDLK</sequence>
<feature type="domain" description="C2H2-type" evidence="13">
    <location>
        <begin position="204"/>
        <end position="231"/>
    </location>
</feature>
<evidence type="ECO:0000256" key="12">
    <source>
        <dbReference type="SAM" id="MobiDB-lite"/>
    </source>
</evidence>
<proteinExistence type="inferred from homology"/>
<feature type="domain" description="C2H2-type" evidence="13">
    <location>
        <begin position="447"/>
        <end position="474"/>
    </location>
</feature>
<evidence type="ECO:0000313" key="14">
    <source>
        <dbReference type="EMBL" id="CAB0012547.1"/>
    </source>
</evidence>
<dbReference type="FunFam" id="3.30.160.60:FF:000446">
    <property type="entry name" value="Zinc finger protein"/>
    <property type="match status" value="1"/>
</dbReference>
<feature type="domain" description="C2H2-type" evidence="13">
    <location>
        <begin position="418"/>
        <end position="446"/>
    </location>
</feature>
<dbReference type="GO" id="GO:0008270">
    <property type="term" value="F:zinc ion binding"/>
    <property type="evidence" value="ECO:0007669"/>
    <property type="project" value="UniProtKB-KW"/>
</dbReference>
<comment type="similarity">
    <text evidence="2">Belongs to the krueppel C2H2-type zinc-finger protein family.</text>
</comment>
<dbReference type="FunFam" id="3.30.160.60:FF:001370">
    <property type="entry name" value="Zinc finger protein"/>
    <property type="match status" value="1"/>
</dbReference>
<feature type="domain" description="C2H2-type" evidence="13">
    <location>
        <begin position="61"/>
        <end position="88"/>
    </location>
</feature>
<evidence type="ECO:0000256" key="6">
    <source>
        <dbReference type="ARBA" id="ARBA00022833"/>
    </source>
</evidence>
<evidence type="ECO:0000256" key="5">
    <source>
        <dbReference type="ARBA" id="ARBA00022771"/>
    </source>
</evidence>
<feature type="domain" description="C2H2-type" evidence="13">
    <location>
        <begin position="176"/>
        <end position="203"/>
    </location>
</feature>
<dbReference type="AlphaFoldDB" id="A0A6H5H847"/>
<dbReference type="PROSITE" id="PS00028">
    <property type="entry name" value="ZINC_FINGER_C2H2_1"/>
    <property type="match status" value="2"/>
</dbReference>
<dbReference type="SMART" id="SM00355">
    <property type="entry name" value="ZnF_C2H2"/>
    <property type="match status" value="13"/>
</dbReference>
<dbReference type="EMBL" id="CADCXU010025528">
    <property type="protein sequence ID" value="CAB0012547.1"/>
    <property type="molecule type" value="Genomic_DNA"/>
</dbReference>
<keyword evidence="15" id="KW-1185">Reference proteome</keyword>
<evidence type="ECO:0000256" key="7">
    <source>
        <dbReference type="ARBA" id="ARBA00023015"/>
    </source>
</evidence>
<keyword evidence="7" id="KW-0805">Transcription regulation</keyword>
<feature type="domain" description="C2H2-type" evidence="13">
    <location>
        <begin position="89"/>
        <end position="116"/>
    </location>
</feature>
<dbReference type="GO" id="GO:0001228">
    <property type="term" value="F:DNA-binding transcription activator activity, RNA polymerase II-specific"/>
    <property type="evidence" value="ECO:0007669"/>
    <property type="project" value="TreeGrafter"/>
</dbReference>
<evidence type="ECO:0000256" key="3">
    <source>
        <dbReference type="ARBA" id="ARBA00022723"/>
    </source>
</evidence>
<dbReference type="GO" id="GO:0005634">
    <property type="term" value="C:nucleus"/>
    <property type="evidence" value="ECO:0007669"/>
    <property type="project" value="UniProtKB-SubCell"/>
</dbReference>
<feature type="region of interest" description="Disordered" evidence="12">
    <location>
        <begin position="257"/>
        <end position="279"/>
    </location>
</feature>
<dbReference type="PROSITE" id="PS50157">
    <property type="entry name" value="ZINC_FINGER_C2H2_2"/>
    <property type="match status" value="11"/>
</dbReference>
<evidence type="ECO:0000256" key="11">
    <source>
        <dbReference type="PROSITE-ProRule" id="PRU00042"/>
    </source>
</evidence>
<protein>
    <recommendedName>
        <fullName evidence="13">C2H2-type domain-containing protein</fullName>
    </recommendedName>
</protein>
<feature type="domain" description="C2H2-type" evidence="13">
    <location>
        <begin position="33"/>
        <end position="60"/>
    </location>
</feature>
<evidence type="ECO:0000256" key="8">
    <source>
        <dbReference type="ARBA" id="ARBA00023125"/>
    </source>
</evidence>
<dbReference type="Pfam" id="PF00096">
    <property type="entry name" value="zf-C2H2"/>
    <property type="match status" value="2"/>
</dbReference>
<feature type="non-terminal residue" evidence="14">
    <location>
        <position position="546"/>
    </location>
</feature>
<dbReference type="FunFam" id="3.30.160.60:FF:000325">
    <property type="entry name" value="ZFP90 zinc finger protein"/>
    <property type="match status" value="1"/>
</dbReference>
<evidence type="ECO:0000256" key="4">
    <source>
        <dbReference type="ARBA" id="ARBA00022737"/>
    </source>
</evidence>
<comment type="subcellular location">
    <subcellularLocation>
        <location evidence="1">Nucleus</location>
    </subcellularLocation>
</comment>
<evidence type="ECO:0000313" key="15">
    <source>
        <dbReference type="Proteomes" id="UP000479000"/>
    </source>
</evidence>
<feature type="domain" description="C2H2-type" evidence="13">
    <location>
        <begin position="362"/>
        <end position="389"/>
    </location>
</feature>
<name>A0A6H5H847_9HEMI</name>
<dbReference type="PANTHER" id="PTHR24393">
    <property type="entry name" value="ZINC FINGER PROTEIN"/>
    <property type="match status" value="1"/>
</dbReference>
<evidence type="ECO:0000256" key="10">
    <source>
        <dbReference type="ARBA" id="ARBA00023242"/>
    </source>
</evidence>
<dbReference type="SUPFAM" id="SSF57667">
    <property type="entry name" value="beta-beta-alpha zinc fingers"/>
    <property type="match status" value="8"/>
</dbReference>
<dbReference type="GO" id="GO:0000978">
    <property type="term" value="F:RNA polymerase II cis-regulatory region sequence-specific DNA binding"/>
    <property type="evidence" value="ECO:0007669"/>
    <property type="project" value="TreeGrafter"/>
</dbReference>
<keyword evidence="3" id="KW-0479">Metal-binding</keyword>
<keyword evidence="5 11" id="KW-0863">Zinc-finger</keyword>
<organism evidence="14 15">
    <name type="scientific">Nesidiocoris tenuis</name>
    <dbReference type="NCBI Taxonomy" id="355587"/>
    <lineage>
        <taxon>Eukaryota</taxon>
        <taxon>Metazoa</taxon>
        <taxon>Ecdysozoa</taxon>
        <taxon>Arthropoda</taxon>
        <taxon>Hexapoda</taxon>
        <taxon>Insecta</taxon>
        <taxon>Pterygota</taxon>
        <taxon>Neoptera</taxon>
        <taxon>Paraneoptera</taxon>
        <taxon>Hemiptera</taxon>
        <taxon>Heteroptera</taxon>
        <taxon>Panheteroptera</taxon>
        <taxon>Cimicomorpha</taxon>
        <taxon>Miridae</taxon>
        <taxon>Dicyphina</taxon>
        <taxon>Nesidiocoris</taxon>
    </lineage>
</organism>
<dbReference type="FunFam" id="3.30.160.60:FF:000075">
    <property type="entry name" value="Putative zinc finger protein 536"/>
    <property type="match status" value="1"/>
</dbReference>
<feature type="domain" description="C2H2-type" evidence="13">
    <location>
        <begin position="477"/>
        <end position="504"/>
    </location>
</feature>
<dbReference type="Proteomes" id="UP000479000">
    <property type="component" value="Unassembled WGS sequence"/>
</dbReference>
<keyword evidence="4" id="KW-0677">Repeat</keyword>
<reference evidence="14 15" key="1">
    <citation type="submission" date="2020-02" db="EMBL/GenBank/DDBJ databases">
        <authorList>
            <person name="Ferguson B K."/>
        </authorList>
    </citation>
    <scope>NUCLEOTIDE SEQUENCE [LARGE SCALE GENOMIC DNA]</scope>
</reference>
<keyword evidence="10" id="KW-0539">Nucleus</keyword>
<dbReference type="Gene3D" id="3.30.160.60">
    <property type="entry name" value="Classic Zinc Finger"/>
    <property type="match status" value="12"/>
</dbReference>
<keyword evidence="6" id="KW-0862">Zinc</keyword>
<evidence type="ECO:0000256" key="9">
    <source>
        <dbReference type="ARBA" id="ARBA00023163"/>
    </source>
</evidence>
<gene>
    <name evidence="14" type="ORF">NTEN_LOCUS17270</name>
</gene>
<dbReference type="FunFam" id="3.30.160.60:FF:000100">
    <property type="entry name" value="Zinc finger 45-like"/>
    <property type="match status" value="1"/>
</dbReference>
<evidence type="ECO:0000259" key="13">
    <source>
        <dbReference type="PROSITE" id="PS50157"/>
    </source>
</evidence>
<dbReference type="PANTHER" id="PTHR24393:SF15">
    <property type="entry name" value="IP01243P-RELATED"/>
    <property type="match status" value="1"/>
</dbReference>
<dbReference type="InterPro" id="IPR036236">
    <property type="entry name" value="Znf_C2H2_sf"/>
</dbReference>
<keyword evidence="8" id="KW-0238">DNA-binding</keyword>
<evidence type="ECO:0000256" key="1">
    <source>
        <dbReference type="ARBA" id="ARBA00004123"/>
    </source>
</evidence>
<accession>A0A6H5H847</accession>
<dbReference type="InterPro" id="IPR013087">
    <property type="entry name" value="Znf_C2H2_type"/>
</dbReference>
<dbReference type="OrthoDB" id="7788172at2759"/>
<feature type="domain" description="C2H2-type" evidence="13">
    <location>
        <begin position="117"/>
        <end position="145"/>
    </location>
</feature>
<evidence type="ECO:0000256" key="2">
    <source>
        <dbReference type="ARBA" id="ARBA00006991"/>
    </source>
</evidence>
<keyword evidence="9" id="KW-0804">Transcription</keyword>
<feature type="domain" description="C2H2-type" evidence="13">
    <location>
        <begin position="390"/>
        <end position="417"/>
    </location>
</feature>